<organism evidence="1 2">
    <name type="scientific">Arcobacter arenosus</name>
    <dbReference type="NCBI Taxonomy" id="2576037"/>
    <lineage>
        <taxon>Bacteria</taxon>
        <taxon>Pseudomonadati</taxon>
        <taxon>Campylobacterota</taxon>
        <taxon>Epsilonproteobacteria</taxon>
        <taxon>Campylobacterales</taxon>
        <taxon>Arcobacteraceae</taxon>
        <taxon>Arcobacter</taxon>
    </lineage>
</organism>
<proteinExistence type="predicted"/>
<evidence type="ECO:0000313" key="1">
    <source>
        <dbReference type="EMBL" id="TLP40725.1"/>
    </source>
</evidence>
<dbReference type="AlphaFoldDB" id="A0A5R8Y3P9"/>
<sequence length="69" mass="8038">MTSEHLEPIKKDDIKELSKYNEDIHVIDYDEGNFHCAEVFSHEGAFRGCAKTKEEALKKAVNLYEKEHQ</sequence>
<evidence type="ECO:0000313" key="2">
    <source>
        <dbReference type="Proteomes" id="UP000308901"/>
    </source>
</evidence>
<gene>
    <name evidence="1" type="ORF">FDK22_01545</name>
</gene>
<name>A0A5R8Y3P9_9BACT</name>
<keyword evidence="2" id="KW-1185">Reference proteome</keyword>
<comment type="caution">
    <text evidence="1">The sequence shown here is derived from an EMBL/GenBank/DDBJ whole genome shotgun (WGS) entry which is preliminary data.</text>
</comment>
<protein>
    <submittedName>
        <fullName evidence="1">Uncharacterized protein</fullName>
    </submittedName>
</protein>
<dbReference type="EMBL" id="VANU01000001">
    <property type="protein sequence ID" value="TLP40725.1"/>
    <property type="molecule type" value="Genomic_DNA"/>
</dbReference>
<dbReference type="Proteomes" id="UP000308901">
    <property type="component" value="Unassembled WGS sequence"/>
</dbReference>
<dbReference type="RefSeq" id="WP_138151063.1">
    <property type="nucleotide sequence ID" value="NZ_VANU01000001.1"/>
</dbReference>
<accession>A0A5R8Y3P9</accession>
<reference evidence="1 2" key="1">
    <citation type="submission" date="2019-05" db="EMBL/GenBank/DDBJ databases">
        <title>Arcobacter sp. nov., isolated from sea sediment.</title>
        <authorList>
            <person name="Kim W."/>
        </authorList>
    </citation>
    <scope>NUCLEOTIDE SEQUENCE [LARGE SCALE GENOMIC DNA]</scope>
    <source>
        <strain evidence="1 2">CAU 1517</strain>
    </source>
</reference>